<dbReference type="InterPro" id="IPR015310">
    <property type="entry name" value="AHSA1-like_N"/>
</dbReference>
<dbReference type="OrthoDB" id="298012at2759"/>
<evidence type="ECO:0000313" key="7">
    <source>
        <dbReference type="EMBL" id="TFJ81721.1"/>
    </source>
</evidence>
<name>A0A4D9CR70_9STRA</name>
<dbReference type="SUPFAM" id="SSF48452">
    <property type="entry name" value="TPR-like"/>
    <property type="match status" value="1"/>
</dbReference>
<comment type="similarity">
    <text evidence="1">Belongs to the AHA1 family.</text>
</comment>
<organism evidence="7 8">
    <name type="scientific">Nannochloropsis salina CCMP1776</name>
    <dbReference type="NCBI Taxonomy" id="1027361"/>
    <lineage>
        <taxon>Eukaryota</taxon>
        <taxon>Sar</taxon>
        <taxon>Stramenopiles</taxon>
        <taxon>Ochrophyta</taxon>
        <taxon>Eustigmatophyceae</taxon>
        <taxon>Eustigmatales</taxon>
        <taxon>Monodopsidaceae</taxon>
        <taxon>Microchloropsis</taxon>
        <taxon>Microchloropsis salina</taxon>
    </lineage>
</organism>
<dbReference type="Gene3D" id="3.15.10.20">
    <property type="entry name" value="Activator of Hsp90 ATPase Aha1, N-terminal domain"/>
    <property type="match status" value="1"/>
</dbReference>
<evidence type="ECO:0000313" key="8">
    <source>
        <dbReference type="Proteomes" id="UP000355283"/>
    </source>
</evidence>
<dbReference type="SMART" id="SM01000">
    <property type="entry name" value="Aha1_N"/>
    <property type="match status" value="1"/>
</dbReference>
<dbReference type="GO" id="GO:0051087">
    <property type="term" value="F:protein-folding chaperone binding"/>
    <property type="evidence" value="ECO:0007669"/>
    <property type="project" value="InterPro"/>
</dbReference>
<feature type="domain" description="Activator of Hsp90 ATPase AHSA1-like N-terminal" evidence="6">
    <location>
        <begin position="280"/>
        <end position="422"/>
    </location>
</feature>
<dbReference type="GO" id="GO:0072380">
    <property type="term" value="C:TRC complex"/>
    <property type="evidence" value="ECO:0007669"/>
    <property type="project" value="TreeGrafter"/>
</dbReference>
<evidence type="ECO:0000256" key="5">
    <source>
        <dbReference type="SAM" id="MobiDB-lite"/>
    </source>
</evidence>
<dbReference type="PROSITE" id="PS50005">
    <property type="entry name" value="TPR"/>
    <property type="match status" value="2"/>
</dbReference>
<dbReference type="Pfam" id="PF09229">
    <property type="entry name" value="Aha1_N"/>
    <property type="match status" value="1"/>
</dbReference>
<reference evidence="7 8" key="1">
    <citation type="submission" date="2019-01" db="EMBL/GenBank/DDBJ databases">
        <title>Nuclear Genome Assembly of the Microalgal Biofuel strain Nannochloropsis salina CCMP1776.</title>
        <authorList>
            <person name="Hovde B."/>
        </authorList>
    </citation>
    <scope>NUCLEOTIDE SEQUENCE [LARGE SCALE GENOMIC DNA]</scope>
    <source>
        <strain evidence="7 8">CCMP1776</strain>
    </source>
</reference>
<dbReference type="InterPro" id="IPR011990">
    <property type="entry name" value="TPR-like_helical_dom_sf"/>
</dbReference>
<protein>
    <recommendedName>
        <fullName evidence="6">Activator of Hsp90 ATPase AHSA1-like N-terminal domain-containing protein</fullName>
    </recommendedName>
</protein>
<dbReference type="SMART" id="SM00028">
    <property type="entry name" value="TPR"/>
    <property type="match status" value="3"/>
</dbReference>
<dbReference type="GO" id="GO:0060090">
    <property type="term" value="F:molecular adaptor activity"/>
    <property type="evidence" value="ECO:0007669"/>
    <property type="project" value="TreeGrafter"/>
</dbReference>
<dbReference type="GO" id="GO:0006620">
    <property type="term" value="P:post-translational protein targeting to endoplasmic reticulum membrane"/>
    <property type="evidence" value="ECO:0007669"/>
    <property type="project" value="TreeGrafter"/>
</dbReference>
<dbReference type="Gene3D" id="1.25.40.10">
    <property type="entry name" value="Tetratricopeptide repeat domain"/>
    <property type="match status" value="1"/>
</dbReference>
<dbReference type="PANTHER" id="PTHR45831:SF2">
    <property type="entry name" value="LD24721P"/>
    <property type="match status" value="1"/>
</dbReference>
<feature type="compositionally biased region" description="Basic and acidic residues" evidence="5">
    <location>
        <begin position="196"/>
        <end position="222"/>
    </location>
</feature>
<dbReference type="SUPFAM" id="SSF103111">
    <property type="entry name" value="Activator of Hsp90 ATPase, Aha1"/>
    <property type="match status" value="1"/>
</dbReference>
<gene>
    <name evidence="7" type="ORF">NSK_006970</name>
</gene>
<dbReference type="GO" id="GO:0001671">
    <property type="term" value="F:ATPase activator activity"/>
    <property type="evidence" value="ECO:0007669"/>
    <property type="project" value="InterPro"/>
</dbReference>
<evidence type="ECO:0000256" key="2">
    <source>
        <dbReference type="ARBA" id="ARBA00022737"/>
    </source>
</evidence>
<dbReference type="InterPro" id="IPR036338">
    <property type="entry name" value="Aha1"/>
</dbReference>
<dbReference type="InterPro" id="IPR047150">
    <property type="entry name" value="SGT"/>
</dbReference>
<keyword evidence="3 4" id="KW-0802">TPR repeat</keyword>
<dbReference type="Proteomes" id="UP000355283">
    <property type="component" value="Unassembled WGS sequence"/>
</dbReference>
<accession>A0A4D9CR70</accession>
<dbReference type="GO" id="GO:0016020">
    <property type="term" value="C:membrane"/>
    <property type="evidence" value="ECO:0007669"/>
    <property type="project" value="TreeGrafter"/>
</dbReference>
<evidence type="ECO:0000256" key="3">
    <source>
        <dbReference type="ARBA" id="ARBA00022803"/>
    </source>
</evidence>
<dbReference type="PANTHER" id="PTHR45831">
    <property type="entry name" value="LD24721P"/>
    <property type="match status" value="1"/>
</dbReference>
<feature type="repeat" description="TPR" evidence="4">
    <location>
        <begin position="30"/>
        <end position="63"/>
    </location>
</feature>
<evidence type="ECO:0000259" key="6">
    <source>
        <dbReference type="SMART" id="SM01000"/>
    </source>
</evidence>
<evidence type="ECO:0000256" key="4">
    <source>
        <dbReference type="PROSITE-ProRule" id="PRU00339"/>
    </source>
</evidence>
<evidence type="ECO:0000256" key="1">
    <source>
        <dbReference type="ARBA" id="ARBA00006817"/>
    </source>
</evidence>
<feature type="repeat" description="TPR" evidence="4">
    <location>
        <begin position="97"/>
        <end position="130"/>
    </location>
</feature>
<keyword evidence="2" id="KW-0677">Repeat</keyword>
<dbReference type="Pfam" id="PF00515">
    <property type="entry name" value="TPR_1"/>
    <property type="match status" value="1"/>
</dbReference>
<dbReference type="EMBL" id="SDOX01000122">
    <property type="protein sequence ID" value="TFJ81721.1"/>
    <property type="molecule type" value="Genomic_DNA"/>
</dbReference>
<comment type="caution">
    <text evidence="7">The sequence shown here is derived from an EMBL/GenBank/DDBJ whole genome shotgun (WGS) entry which is preliminary data.</text>
</comment>
<feature type="region of interest" description="Disordered" evidence="5">
    <location>
        <begin position="151"/>
        <end position="222"/>
    </location>
</feature>
<proteinExistence type="inferred from homology"/>
<keyword evidence="8" id="KW-1185">Reference proteome</keyword>
<dbReference type="PROSITE" id="PS50293">
    <property type="entry name" value="TPR_REGION"/>
    <property type="match status" value="1"/>
</dbReference>
<sequence length="424" mass="46419">MIENHPILGGRHSDVLTAEPETDEKKAALVEEIKNRARSIFASGNFPEAEILYDKAIKVKPDAVLYANRAAVRLGLNLADSALADATKAIELDAEYSKAYYRKGQAHNVRKEFEAAFQAFERGIELDPSNKTFRECASAAKEAAAKARAVQSLSADESSQKPGQSISDSTKSKGPSNSMSPVSAPPPSKKAASKSAGERMVDGDEDQKDERNSRSENMRGYKVLEDGRKTTYFNNVLSEDAKRLIGDIAPKKIEAPVGTGNRGTEGTTGSAWNYAGTFEERNMTDWAKGRLQELLGECRFPIPARHFGAGLEEGAVIEVKKVTGLEGDAAVTFVRGKKKYLYDFLFTLEWEAGLAGGAKAKGTLRYPDVTPDNDDEYDTLLEVDQLTPPEARSLIDEFVKSSRTGLQGVVREKLRLFMADFQAF</sequence>
<dbReference type="AlphaFoldDB" id="A0A4D9CR70"/>
<feature type="compositionally biased region" description="Polar residues" evidence="5">
    <location>
        <begin position="151"/>
        <end position="174"/>
    </location>
</feature>
<dbReference type="InterPro" id="IPR019734">
    <property type="entry name" value="TPR_rpt"/>
</dbReference>